<proteinExistence type="predicted"/>
<sequence>MGQLEAQFGETMTPIDGALPLSLVCITRTSCQVCGRTPCHPIYSMEGDFPPKVLTKPRIGTVGELVFYIAMDMEHSTSIPEPENRLSAFVNSIPNEVQVIVENMLKMINGIKEHSDAIEEEIEKCKDSALQRKKTLDEEKEQFQKVASAVLDMLTKSD</sequence>
<protein>
    <submittedName>
        <fullName evidence="1">Uncharacterized protein</fullName>
    </submittedName>
</protein>
<organism evidence="1 2">
    <name type="scientific">Acacia crassicarpa</name>
    <name type="common">northern wattle</name>
    <dbReference type="NCBI Taxonomy" id="499986"/>
    <lineage>
        <taxon>Eukaryota</taxon>
        <taxon>Viridiplantae</taxon>
        <taxon>Streptophyta</taxon>
        <taxon>Embryophyta</taxon>
        <taxon>Tracheophyta</taxon>
        <taxon>Spermatophyta</taxon>
        <taxon>Magnoliopsida</taxon>
        <taxon>eudicotyledons</taxon>
        <taxon>Gunneridae</taxon>
        <taxon>Pentapetalae</taxon>
        <taxon>rosids</taxon>
        <taxon>fabids</taxon>
        <taxon>Fabales</taxon>
        <taxon>Fabaceae</taxon>
        <taxon>Caesalpinioideae</taxon>
        <taxon>mimosoid clade</taxon>
        <taxon>Acacieae</taxon>
        <taxon>Acacia</taxon>
    </lineage>
</organism>
<dbReference type="AlphaFoldDB" id="A0AAE1JNY3"/>
<evidence type="ECO:0000313" key="2">
    <source>
        <dbReference type="Proteomes" id="UP001293593"/>
    </source>
</evidence>
<reference evidence="1" key="1">
    <citation type="submission" date="2023-10" db="EMBL/GenBank/DDBJ databases">
        <title>Chromosome-level genome of the transformable northern wattle, Acacia crassicarpa.</title>
        <authorList>
            <person name="Massaro I."/>
            <person name="Sinha N.R."/>
            <person name="Poethig S."/>
            <person name="Leichty A.R."/>
        </authorList>
    </citation>
    <scope>NUCLEOTIDE SEQUENCE</scope>
    <source>
        <strain evidence="1">Acra3RX</strain>
        <tissue evidence="1">Leaf</tissue>
    </source>
</reference>
<dbReference type="PANTHER" id="PTHR36800">
    <property type="entry name" value="POLYAMINE-MODULATED FACTOR 1-BINDING PROTEIN"/>
    <property type="match status" value="1"/>
</dbReference>
<name>A0AAE1JNY3_9FABA</name>
<comment type="caution">
    <text evidence="1">The sequence shown here is derived from an EMBL/GenBank/DDBJ whole genome shotgun (WGS) entry which is preliminary data.</text>
</comment>
<dbReference type="PANTHER" id="PTHR36800:SF1">
    <property type="entry name" value="POLYAMINE-MODULATED FACTOR 1-BINDING PROTEIN"/>
    <property type="match status" value="1"/>
</dbReference>
<accession>A0AAE1JNY3</accession>
<dbReference type="Proteomes" id="UP001293593">
    <property type="component" value="Unassembled WGS sequence"/>
</dbReference>
<evidence type="ECO:0000313" key="1">
    <source>
        <dbReference type="EMBL" id="KAK4274377.1"/>
    </source>
</evidence>
<keyword evidence="2" id="KW-1185">Reference proteome</keyword>
<gene>
    <name evidence="1" type="ORF">QN277_017605</name>
</gene>
<dbReference type="EMBL" id="JAWXYG010000004">
    <property type="protein sequence ID" value="KAK4274377.1"/>
    <property type="molecule type" value="Genomic_DNA"/>
</dbReference>